<sequence length="74" mass="7784">MKGVKLIGILLIVAGALALAYGGFTYTSDRHDAKLGPIEFSIAEKETVNVPVWAGVGAIVVGSVLFLWGGGRRR</sequence>
<dbReference type="AlphaFoldDB" id="A0A4R6UYH7"/>
<dbReference type="OrthoDB" id="5773092at2"/>
<evidence type="ECO:0000313" key="3">
    <source>
        <dbReference type="Proteomes" id="UP000295375"/>
    </source>
</evidence>
<accession>A0A4R6UYH7</accession>
<proteinExistence type="predicted"/>
<keyword evidence="3" id="KW-1185">Reference proteome</keyword>
<dbReference type="Proteomes" id="UP000295375">
    <property type="component" value="Unassembled WGS sequence"/>
</dbReference>
<reference evidence="2 3" key="1">
    <citation type="submission" date="2019-03" db="EMBL/GenBank/DDBJ databases">
        <title>Genomic Encyclopedia of Type Strains, Phase IV (KMG-IV): sequencing the most valuable type-strain genomes for metagenomic binning, comparative biology and taxonomic classification.</title>
        <authorList>
            <person name="Goeker M."/>
        </authorList>
    </citation>
    <scope>NUCLEOTIDE SEQUENCE [LARGE SCALE GENOMIC DNA]</scope>
    <source>
        <strain evidence="2 3">DSM 103792</strain>
    </source>
</reference>
<keyword evidence="1" id="KW-0472">Membrane</keyword>
<dbReference type="EMBL" id="SNYM01000006">
    <property type="protein sequence ID" value="TDQ48694.1"/>
    <property type="molecule type" value="Genomic_DNA"/>
</dbReference>
<comment type="caution">
    <text evidence="2">The sequence shown here is derived from an EMBL/GenBank/DDBJ whole genome shotgun (WGS) entry which is preliminary data.</text>
</comment>
<organism evidence="2 3">
    <name type="scientific">Permianibacter aggregans</name>
    <dbReference type="NCBI Taxonomy" id="1510150"/>
    <lineage>
        <taxon>Bacteria</taxon>
        <taxon>Pseudomonadati</taxon>
        <taxon>Pseudomonadota</taxon>
        <taxon>Gammaproteobacteria</taxon>
        <taxon>Pseudomonadales</taxon>
        <taxon>Pseudomonadaceae</taxon>
        <taxon>Permianibacter</taxon>
    </lineage>
</organism>
<keyword evidence="1" id="KW-0812">Transmembrane</keyword>
<protein>
    <submittedName>
        <fullName evidence="2">Uncharacterized protein</fullName>
    </submittedName>
</protein>
<name>A0A4R6UYH7_9GAMM</name>
<gene>
    <name evidence="2" type="ORF">EV696_106134</name>
</gene>
<evidence type="ECO:0000256" key="1">
    <source>
        <dbReference type="SAM" id="Phobius"/>
    </source>
</evidence>
<feature type="transmembrane region" description="Helical" evidence="1">
    <location>
        <begin position="50"/>
        <end position="68"/>
    </location>
</feature>
<evidence type="ECO:0000313" key="2">
    <source>
        <dbReference type="EMBL" id="TDQ48694.1"/>
    </source>
</evidence>
<keyword evidence="1" id="KW-1133">Transmembrane helix</keyword>
<dbReference type="RefSeq" id="WP_133589872.1">
    <property type="nucleotide sequence ID" value="NZ_CP037953.1"/>
</dbReference>